<evidence type="ECO:0000313" key="2">
    <source>
        <dbReference type="EMBL" id="RNJ57839.1"/>
    </source>
</evidence>
<dbReference type="EMBL" id="RBVV01000034">
    <property type="protein sequence ID" value="RNJ57839.1"/>
    <property type="molecule type" value="Genomic_DNA"/>
</dbReference>
<gene>
    <name evidence="2" type="ORF">D7B24_005480</name>
</gene>
<evidence type="ECO:0000313" key="3">
    <source>
        <dbReference type="Proteomes" id="UP000267145"/>
    </source>
</evidence>
<protein>
    <submittedName>
        <fullName evidence="2">Uncharacterized protein</fullName>
    </submittedName>
</protein>
<accession>A0A3M9YBK7</accession>
<feature type="region of interest" description="Disordered" evidence="1">
    <location>
        <begin position="229"/>
        <end position="269"/>
    </location>
</feature>
<name>A0A3M9YBK7_9PEZI</name>
<evidence type="ECO:0000256" key="1">
    <source>
        <dbReference type="SAM" id="MobiDB-lite"/>
    </source>
</evidence>
<dbReference type="RefSeq" id="XP_028495997.1">
    <property type="nucleotide sequence ID" value="XM_028639632.1"/>
</dbReference>
<dbReference type="Proteomes" id="UP000267145">
    <property type="component" value="Unassembled WGS sequence"/>
</dbReference>
<sequence length="269" mass="30503">MAEPSTSITDLAPIVTEHLRYFQSTISGLEKRDPKVATILRDLEAAVRAANATQRILRETGLPHDEQLCTLHAICAELVDNVGLQLRLIRKRVFCCAVVVEKYPLYLAKLRKDRPLDKMRADLRECENKIIARLTVLLAEARNDAATWRQPAEVSSARRRLQHHDSTESIRSLETQIEGLESIMSNEASPDGNLLEAKSMDKTRSRVTLRWPLLWPWLQKVAEQNESVNIVQDEKERDEDSSDYSLRPSSEPSVVSTAKETLPAATHWT</sequence>
<comment type="caution">
    <text evidence="2">The sequence shown here is derived from an EMBL/GenBank/DDBJ whole genome shotgun (WGS) entry which is preliminary data.</text>
</comment>
<proteinExistence type="predicted"/>
<feature type="compositionally biased region" description="Polar residues" evidence="1">
    <location>
        <begin position="243"/>
        <end position="259"/>
    </location>
</feature>
<dbReference type="GeneID" id="39609169"/>
<dbReference type="AlphaFoldDB" id="A0A3M9YBK7"/>
<reference evidence="2 3" key="1">
    <citation type="submission" date="2018-10" db="EMBL/GenBank/DDBJ databases">
        <title>Genome sequence of Verticillium nonalfalfae VnAa140.</title>
        <authorList>
            <person name="Stajich J.E."/>
            <person name="Kasson M.T."/>
        </authorList>
    </citation>
    <scope>NUCLEOTIDE SEQUENCE [LARGE SCALE GENOMIC DNA]</scope>
    <source>
        <strain evidence="2 3">VnAa140</strain>
    </source>
</reference>
<keyword evidence="3" id="KW-1185">Reference proteome</keyword>
<organism evidence="2 3">
    <name type="scientific">Verticillium nonalfalfae</name>
    <dbReference type="NCBI Taxonomy" id="1051616"/>
    <lineage>
        <taxon>Eukaryota</taxon>
        <taxon>Fungi</taxon>
        <taxon>Dikarya</taxon>
        <taxon>Ascomycota</taxon>
        <taxon>Pezizomycotina</taxon>
        <taxon>Sordariomycetes</taxon>
        <taxon>Hypocreomycetidae</taxon>
        <taxon>Glomerellales</taxon>
        <taxon>Plectosphaerellaceae</taxon>
        <taxon>Verticillium</taxon>
    </lineage>
</organism>